<dbReference type="SUPFAM" id="SSF49344">
    <property type="entry name" value="CBD9-like"/>
    <property type="match status" value="1"/>
</dbReference>
<keyword evidence="4" id="KW-1185">Reference proteome</keyword>
<reference evidence="3 4" key="1">
    <citation type="journal article" date="2019" name="Genome Biol. Evol.">
        <title>The Rhododendron genome and chromosomal organization provide insight into shared whole-genome duplications across the heath family (Ericaceae).</title>
        <authorList>
            <person name="Soza V.L."/>
            <person name="Lindsley D."/>
            <person name="Waalkes A."/>
            <person name="Ramage E."/>
            <person name="Patwardhan R.P."/>
            <person name="Burton J.N."/>
            <person name="Adey A."/>
            <person name="Kumar A."/>
            <person name="Qiu R."/>
            <person name="Shendure J."/>
            <person name="Hall B."/>
        </authorList>
    </citation>
    <scope>NUCLEOTIDE SEQUENCE [LARGE SCALE GENOMIC DNA]</scope>
    <source>
        <strain evidence="3">RSF 1966-606</strain>
    </source>
</reference>
<keyword evidence="2" id="KW-0732">Signal</keyword>
<evidence type="ECO:0008006" key="5">
    <source>
        <dbReference type="Google" id="ProtNLM"/>
    </source>
</evidence>
<sequence length="205" mass="22203">MLHPRPLVLALLVLGSALVGPVKPHEESGEWSCESDPEAWVEAQYRPGVVTLDGHADDWKDVNGFEFSLLPALDPDAENAYASGRMTVKALHDGKDMYFMVQVKGDYVYSKGKFSAAFWYPVDGNPWHGSGHYTVGCDWVPLDISSGSSARSKSASGNSWDAASAVAILLSLVSLCLSVVVGYQATRFNHNGYHQPTRSNANDGL</sequence>
<keyword evidence="1" id="KW-0812">Transmembrane</keyword>
<proteinExistence type="predicted"/>
<evidence type="ECO:0000313" key="3">
    <source>
        <dbReference type="EMBL" id="KAE9446679.1"/>
    </source>
</evidence>
<evidence type="ECO:0000256" key="1">
    <source>
        <dbReference type="SAM" id="Phobius"/>
    </source>
</evidence>
<feature type="chain" id="PRO_5025588675" description="Cytochrome c-552/DMSO reductase-like haem-binding domain-containing protein" evidence="2">
    <location>
        <begin position="25"/>
        <end position="205"/>
    </location>
</feature>
<evidence type="ECO:0000256" key="2">
    <source>
        <dbReference type="SAM" id="SignalP"/>
    </source>
</evidence>
<organism evidence="3 4">
    <name type="scientific">Rhododendron williamsianum</name>
    <dbReference type="NCBI Taxonomy" id="262921"/>
    <lineage>
        <taxon>Eukaryota</taxon>
        <taxon>Viridiplantae</taxon>
        <taxon>Streptophyta</taxon>
        <taxon>Embryophyta</taxon>
        <taxon>Tracheophyta</taxon>
        <taxon>Spermatophyta</taxon>
        <taxon>Magnoliopsida</taxon>
        <taxon>eudicotyledons</taxon>
        <taxon>Gunneridae</taxon>
        <taxon>Pentapetalae</taxon>
        <taxon>asterids</taxon>
        <taxon>Ericales</taxon>
        <taxon>Ericaceae</taxon>
        <taxon>Ericoideae</taxon>
        <taxon>Rhodoreae</taxon>
        <taxon>Rhododendron</taxon>
    </lineage>
</organism>
<protein>
    <recommendedName>
        <fullName evidence="5">Cytochrome c-552/DMSO reductase-like haem-binding domain-containing protein</fullName>
    </recommendedName>
</protein>
<comment type="caution">
    <text evidence="3">The sequence shown here is derived from an EMBL/GenBank/DDBJ whole genome shotgun (WGS) entry which is preliminary data.</text>
</comment>
<dbReference type="PANTHER" id="PTHR36044:SF1">
    <property type="entry name" value="HEME BINDING PROTEIN"/>
    <property type="match status" value="1"/>
</dbReference>
<dbReference type="PANTHER" id="PTHR36044">
    <property type="entry name" value="HEME BINDING PROTEIN"/>
    <property type="match status" value="1"/>
</dbReference>
<feature type="signal peptide" evidence="2">
    <location>
        <begin position="1"/>
        <end position="24"/>
    </location>
</feature>
<name>A0A6A4KV47_9ERIC</name>
<dbReference type="AlphaFoldDB" id="A0A6A4KV47"/>
<dbReference type="OrthoDB" id="2012588at2759"/>
<evidence type="ECO:0000313" key="4">
    <source>
        <dbReference type="Proteomes" id="UP000428333"/>
    </source>
</evidence>
<feature type="non-terminal residue" evidence="3">
    <location>
        <position position="1"/>
    </location>
</feature>
<keyword evidence="1" id="KW-0472">Membrane</keyword>
<dbReference type="EMBL" id="QEFC01003734">
    <property type="protein sequence ID" value="KAE9446679.1"/>
    <property type="molecule type" value="Genomic_DNA"/>
</dbReference>
<feature type="transmembrane region" description="Helical" evidence="1">
    <location>
        <begin position="162"/>
        <end position="183"/>
    </location>
</feature>
<accession>A0A6A4KV47</accession>
<dbReference type="Gene3D" id="2.60.40.1190">
    <property type="match status" value="1"/>
</dbReference>
<gene>
    <name evidence="3" type="ORF">C3L33_21440</name>
</gene>
<keyword evidence="1" id="KW-1133">Transmembrane helix</keyword>
<dbReference type="Proteomes" id="UP000428333">
    <property type="component" value="Linkage Group LG13"/>
</dbReference>